<evidence type="ECO:0000313" key="1">
    <source>
        <dbReference type="EMBL" id="GEC16914.1"/>
    </source>
</evidence>
<accession>A0A4Y3WDD5</accession>
<name>A0A4Y3WDD5_NITWI</name>
<protein>
    <submittedName>
        <fullName evidence="1">Uncharacterized protein</fullName>
    </submittedName>
</protein>
<reference evidence="1 2" key="1">
    <citation type="submission" date="2019-06" db="EMBL/GenBank/DDBJ databases">
        <title>Whole genome shotgun sequence of Nitrobacter winogradskyi NBRC 14297.</title>
        <authorList>
            <person name="Hosoyama A."/>
            <person name="Uohara A."/>
            <person name="Ohji S."/>
            <person name="Ichikawa N."/>
        </authorList>
    </citation>
    <scope>NUCLEOTIDE SEQUENCE [LARGE SCALE GENOMIC DNA]</scope>
    <source>
        <strain evidence="1 2">NBRC 14297</strain>
    </source>
</reference>
<dbReference type="OrthoDB" id="9134102at2"/>
<dbReference type="EMBL" id="BJNF01000081">
    <property type="protein sequence ID" value="GEC16914.1"/>
    <property type="molecule type" value="Genomic_DNA"/>
</dbReference>
<gene>
    <name evidence="1" type="ORF">NWI01_28060</name>
</gene>
<evidence type="ECO:0000313" key="2">
    <source>
        <dbReference type="Proteomes" id="UP000318825"/>
    </source>
</evidence>
<comment type="caution">
    <text evidence="1">The sequence shown here is derived from an EMBL/GenBank/DDBJ whole genome shotgun (WGS) entry which is preliminary data.</text>
</comment>
<dbReference type="Proteomes" id="UP000318825">
    <property type="component" value="Unassembled WGS sequence"/>
</dbReference>
<organism evidence="1 2">
    <name type="scientific">Nitrobacter winogradskyi</name>
    <name type="common">Nitrobacter agilis</name>
    <dbReference type="NCBI Taxonomy" id="913"/>
    <lineage>
        <taxon>Bacteria</taxon>
        <taxon>Pseudomonadati</taxon>
        <taxon>Pseudomonadota</taxon>
        <taxon>Alphaproteobacteria</taxon>
        <taxon>Hyphomicrobiales</taxon>
        <taxon>Nitrobacteraceae</taxon>
        <taxon>Nitrobacter</taxon>
    </lineage>
</organism>
<proteinExistence type="predicted"/>
<dbReference type="AlphaFoldDB" id="A0A4Y3WDD5"/>
<dbReference type="RefSeq" id="WP_141384657.1">
    <property type="nucleotide sequence ID" value="NZ_JALJZS010000001.1"/>
</dbReference>
<sequence>MVEDARELCDRPVKRKTEVQHRVEEMLAKLPPEETASFMFEQWWAAELPGRGYSPQDATGFDEAKWQSFEHALMNITTQIRLSNWR</sequence>